<evidence type="ECO:0000256" key="2">
    <source>
        <dbReference type="ARBA" id="ARBA00022737"/>
    </source>
</evidence>
<dbReference type="EMBL" id="CP036287">
    <property type="protein sequence ID" value="QDU65440.1"/>
    <property type="molecule type" value="Genomic_DNA"/>
</dbReference>
<feature type="signal peptide" evidence="3">
    <location>
        <begin position="1"/>
        <end position="24"/>
    </location>
</feature>
<dbReference type="InterPro" id="IPR011043">
    <property type="entry name" value="Gal_Oxase/kelch_b-propeller"/>
</dbReference>
<evidence type="ECO:0000256" key="3">
    <source>
        <dbReference type="SAM" id="SignalP"/>
    </source>
</evidence>
<name>A0A518BEN3_9BACT</name>
<feature type="chain" id="PRO_5021911736" evidence="3">
    <location>
        <begin position="25"/>
        <end position="522"/>
    </location>
</feature>
<dbReference type="InterPro" id="IPR015915">
    <property type="entry name" value="Kelch-typ_b-propeller"/>
</dbReference>
<dbReference type="PANTHER" id="PTHR45632:SF3">
    <property type="entry name" value="KELCH-LIKE PROTEIN 32"/>
    <property type="match status" value="1"/>
</dbReference>
<sequence length="522" mass="53412" precursor="true">MGRLPLRPLAALTAAALCASPAAAQLQLSFSDGVLGSAVDFALEGGAPGAAYVILPSFQVGPTPLSLLDPLDPRLLGVGLDLFTIATVGGLDGTGKAGASYGLPASPVLAGLPLFAQAVSLPGLLTLVDQVSNRTSFVLGGSGDVFPTLTADVARRAWHSASTLKDGRVLALGGVLVDPLVVGTPTARSSFFDPQTQSFSPAGLDLPTARFRHRAVTLDDGRILLSGGIGVGGVTAEVTLVDVASGTVANIAPMAQARVMHTMTKLNDGRVLVVGGSSNFTTTHPIGWPASVASPQATTEIWSPLTRTWSAGPLLPAPLTMPDAILLGSGKVLIIGGVKGGAAGQVAQSTGECYLFDPSTDQIAPTDFLPRGRLHTGNVRMANGDGMIAGGTTIDFSTQSTTVFNDAFKFDALTELWSGLPSIPALIRCGHLICVDDGMGGVYYILGNGLTSLDLATGTAVYQKNVYSIDSNLASWSLVGTLNQDQMGAAMVGLENADRVLFLGPGSGLAQPNGPKSDIMIR</sequence>
<accession>A0A518BEN3</accession>
<keyword evidence="3" id="KW-0732">Signal</keyword>
<dbReference type="RefSeq" id="WP_145062037.1">
    <property type="nucleotide sequence ID" value="NZ_CP036287.1"/>
</dbReference>
<evidence type="ECO:0000313" key="4">
    <source>
        <dbReference type="EMBL" id="QDU65440.1"/>
    </source>
</evidence>
<keyword evidence="1" id="KW-0880">Kelch repeat</keyword>
<evidence type="ECO:0000313" key="5">
    <source>
        <dbReference type="Proteomes" id="UP000316921"/>
    </source>
</evidence>
<protein>
    <submittedName>
        <fullName evidence="4">Kelch motif protein</fullName>
    </submittedName>
</protein>
<reference evidence="4 5" key="1">
    <citation type="submission" date="2019-02" db="EMBL/GenBank/DDBJ databases">
        <title>Deep-cultivation of Planctomycetes and their phenomic and genomic characterization uncovers novel biology.</title>
        <authorList>
            <person name="Wiegand S."/>
            <person name="Jogler M."/>
            <person name="Boedeker C."/>
            <person name="Pinto D."/>
            <person name="Vollmers J."/>
            <person name="Rivas-Marin E."/>
            <person name="Kohn T."/>
            <person name="Peeters S.H."/>
            <person name="Heuer A."/>
            <person name="Rast P."/>
            <person name="Oberbeckmann S."/>
            <person name="Bunk B."/>
            <person name="Jeske O."/>
            <person name="Meyerdierks A."/>
            <person name="Storesund J.E."/>
            <person name="Kallscheuer N."/>
            <person name="Luecker S."/>
            <person name="Lage O.M."/>
            <person name="Pohl T."/>
            <person name="Merkel B.J."/>
            <person name="Hornburger P."/>
            <person name="Mueller R.-W."/>
            <person name="Bruemmer F."/>
            <person name="Labrenz M."/>
            <person name="Spormann A.M."/>
            <person name="Op den Camp H."/>
            <person name="Overmann J."/>
            <person name="Amann R."/>
            <person name="Jetten M.S.M."/>
            <person name="Mascher T."/>
            <person name="Medema M.H."/>
            <person name="Devos D.P."/>
            <person name="Kaster A.-K."/>
            <person name="Ovreas L."/>
            <person name="Rohde M."/>
            <person name="Galperin M.Y."/>
            <person name="Jogler C."/>
        </authorList>
    </citation>
    <scope>NUCLEOTIDE SEQUENCE [LARGE SCALE GENOMIC DNA]</scope>
    <source>
        <strain evidence="4 5">Pla133</strain>
    </source>
</reference>
<organism evidence="4 5">
    <name type="scientific">Engelhardtia mirabilis</name>
    <dbReference type="NCBI Taxonomy" id="2528011"/>
    <lineage>
        <taxon>Bacteria</taxon>
        <taxon>Pseudomonadati</taxon>
        <taxon>Planctomycetota</taxon>
        <taxon>Planctomycetia</taxon>
        <taxon>Planctomycetia incertae sedis</taxon>
        <taxon>Engelhardtia</taxon>
    </lineage>
</organism>
<proteinExistence type="predicted"/>
<dbReference type="Gene3D" id="2.120.10.80">
    <property type="entry name" value="Kelch-type beta propeller"/>
    <property type="match status" value="2"/>
</dbReference>
<dbReference type="AlphaFoldDB" id="A0A518BEN3"/>
<dbReference type="PANTHER" id="PTHR45632">
    <property type="entry name" value="LD33804P"/>
    <property type="match status" value="1"/>
</dbReference>
<dbReference type="SUPFAM" id="SSF50965">
    <property type="entry name" value="Galactose oxidase, central domain"/>
    <property type="match status" value="1"/>
</dbReference>
<dbReference type="KEGG" id="pbap:Pla133_05050"/>
<dbReference type="SMART" id="SM00612">
    <property type="entry name" value="Kelch"/>
    <property type="match status" value="4"/>
</dbReference>
<dbReference type="InterPro" id="IPR006652">
    <property type="entry name" value="Kelch_1"/>
</dbReference>
<gene>
    <name evidence="4" type="ORF">Pla133_05050</name>
</gene>
<evidence type="ECO:0000256" key="1">
    <source>
        <dbReference type="ARBA" id="ARBA00022441"/>
    </source>
</evidence>
<keyword evidence="2" id="KW-0677">Repeat</keyword>
<keyword evidence="5" id="KW-1185">Reference proteome</keyword>
<dbReference type="Proteomes" id="UP000316921">
    <property type="component" value="Chromosome"/>
</dbReference>